<dbReference type="SUPFAM" id="SSF51261">
    <property type="entry name" value="Duplicated hybrid motif"/>
    <property type="match status" value="1"/>
</dbReference>
<dbReference type="Proteomes" id="UP001144396">
    <property type="component" value="Unassembled WGS sequence"/>
</dbReference>
<gene>
    <name evidence="3" type="ORF">ARHIZOSPH14_18600</name>
</gene>
<evidence type="ECO:0000256" key="1">
    <source>
        <dbReference type="SAM" id="Coils"/>
    </source>
</evidence>
<dbReference type="InterPro" id="IPR016047">
    <property type="entry name" value="M23ase_b-sheet_dom"/>
</dbReference>
<accession>A0A9W6FRZ6</accession>
<dbReference type="CDD" id="cd12797">
    <property type="entry name" value="M23_peptidase"/>
    <property type="match status" value="1"/>
</dbReference>
<dbReference type="PANTHER" id="PTHR21666">
    <property type="entry name" value="PEPTIDASE-RELATED"/>
    <property type="match status" value="1"/>
</dbReference>
<feature type="domain" description="M23ase beta-sheet core" evidence="2">
    <location>
        <begin position="257"/>
        <end position="352"/>
    </location>
</feature>
<keyword evidence="4" id="KW-1185">Reference proteome</keyword>
<sequence length="374" mass="38345">MPSPSPFSYFSYSAYNPLIFTGSTTSRTVSTGPSPALLAAQERLVDARSALQDARDALAAGLAEVERAQAVADRLQAEADAAAADADEIAGLYLHAVRGSLDTSTSTLDLLFDTESDLLGGLASIDRVSDLTADVSVLADAAAAARDVAERAQARADAAYEAVDAVGIPALRQAVADAEDAVSAAEDGVDDARAEMEAEAEANEVVLAGATTAYRFENLPTDSGQLSEQGWSAPASGYITDGFGHRPVKPLPYVQDFHRGTDIASTCASPVFAATDGIVVQVGPNGTYGNWILIQHGDGISTGYAHLATGSTLVAPGDEVVAGQTIAAVGSTGASTGCHLHYEVRIDDQAVDAVPFMQVRGVVLGSAFLGNLGG</sequence>
<dbReference type="PANTHER" id="PTHR21666:SF270">
    <property type="entry name" value="MUREIN HYDROLASE ACTIVATOR ENVC"/>
    <property type="match status" value="1"/>
</dbReference>
<keyword evidence="1" id="KW-0175">Coiled coil</keyword>
<evidence type="ECO:0000313" key="3">
    <source>
        <dbReference type="EMBL" id="GLI27618.1"/>
    </source>
</evidence>
<protein>
    <recommendedName>
        <fullName evidence="2">M23ase beta-sheet core domain-containing protein</fullName>
    </recommendedName>
</protein>
<dbReference type="GO" id="GO:0004222">
    <property type="term" value="F:metalloendopeptidase activity"/>
    <property type="evidence" value="ECO:0007669"/>
    <property type="project" value="TreeGrafter"/>
</dbReference>
<proteinExistence type="predicted"/>
<dbReference type="Gene3D" id="2.70.70.10">
    <property type="entry name" value="Glucose Permease (Domain IIA)"/>
    <property type="match status" value="1"/>
</dbReference>
<evidence type="ECO:0000313" key="4">
    <source>
        <dbReference type="Proteomes" id="UP001144396"/>
    </source>
</evidence>
<dbReference type="InterPro" id="IPR050570">
    <property type="entry name" value="Cell_wall_metabolism_enzyme"/>
</dbReference>
<dbReference type="EMBL" id="BSDP01000001">
    <property type="protein sequence ID" value="GLI27618.1"/>
    <property type="molecule type" value="Genomic_DNA"/>
</dbReference>
<feature type="coiled-coil region" evidence="1">
    <location>
        <begin position="37"/>
        <end position="85"/>
    </location>
</feature>
<name>A0A9W6FRZ6_9MICO</name>
<reference evidence="3" key="1">
    <citation type="submission" date="2022-12" db="EMBL/GenBank/DDBJ databases">
        <title>Reference genome sequencing for broad-spectrum identification of bacterial and archaeal isolates by mass spectrometry.</title>
        <authorList>
            <person name="Sekiguchi Y."/>
            <person name="Tourlousse D.M."/>
        </authorList>
    </citation>
    <scope>NUCLEOTIDE SEQUENCE</scope>
    <source>
        <strain evidence="3">14</strain>
    </source>
</reference>
<evidence type="ECO:0000259" key="2">
    <source>
        <dbReference type="Pfam" id="PF01551"/>
    </source>
</evidence>
<dbReference type="AlphaFoldDB" id="A0A9W6FRZ6"/>
<organism evidence="3 4">
    <name type="scientific">Agromyces rhizosphaerae</name>
    <dbReference type="NCBI Taxonomy" id="88374"/>
    <lineage>
        <taxon>Bacteria</taxon>
        <taxon>Bacillati</taxon>
        <taxon>Actinomycetota</taxon>
        <taxon>Actinomycetes</taxon>
        <taxon>Micrococcales</taxon>
        <taxon>Microbacteriaceae</taxon>
        <taxon>Agromyces</taxon>
    </lineage>
</organism>
<dbReference type="InterPro" id="IPR011055">
    <property type="entry name" value="Dup_hybrid_motif"/>
</dbReference>
<comment type="caution">
    <text evidence="3">The sequence shown here is derived from an EMBL/GenBank/DDBJ whole genome shotgun (WGS) entry which is preliminary data.</text>
</comment>
<dbReference type="Pfam" id="PF01551">
    <property type="entry name" value="Peptidase_M23"/>
    <property type="match status" value="1"/>
</dbReference>